<evidence type="ECO:0000313" key="2">
    <source>
        <dbReference type="Proteomes" id="UP000240811"/>
    </source>
</evidence>
<proteinExistence type="predicted"/>
<gene>
    <name evidence="1" type="ORF">C4617_04300</name>
</gene>
<dbReference type="EMBL" id="PSQJ01000004">
    <property type="protein sequence ID" value="PTL86425.1"/>
    <property type="molecule type" value="Genomic_DNA"/>
</dbReference>
<organism evidence="1 2">
    <name type="scientific">Candidatus Liberibacter europaeus</name>
    <dbReference type="NCBI Taxonomy" id="744859"/>
    <lineage>
        <taxon>Bacteria</taxon>
        <taxon>Pseudomonadati</taxon>
        <taxon>Pseudomonadota</taxon>
        <taxon>Alphaproteobacteria</taxon>
        <taxon>Hyphomicrobiales</taxon>
        <taxon>Rhizobiaceae</taxon>
        <taxon>Liberibacter</taxon>
    </lineage>
</organism>
<dbReference type="AlphaFoldDB" id="A0A2T4VXD0"/>
<reference evidence="2" key="1">
    <citation type="submission" date="2018-02" db="EMBL/GenBank/DDBJ databases">
        <title>Genome sequence of Candidatus Liberibacter europaeus.</title>
        <authorList>
            <person name="Frampton R.A."/>
            <person name="Thompson S.M."/>
            <person name="David C."/>
            <person name="Addison S.M."/>
            <person name="Smith G.R."/>
        </authorList>
    </citation>
    <scope>NUCLEOTIDE SEQUENCE [LARGE SCALE GENOMIC DNA]</scope>
</reference>
<dbReference type="Proteomes" id="UP000240811">
    <property type="component" value="Unassembled WGS sequence"/>
</dbReference>
<evidence type="ECO:0000313" key="1">
    <source>
        <dbReference type="EMBL" id="PTL86425.1"/>
    </source>
</evidence>
<name>A0A2T4VXD0_9HYPH</name>
<comment type="caution">
    <text evidence="1">The sequence shown here is derived from an EMBL/GenBank/DDBJ whole genome shotgun (WGS) entry which is preliminary data.</text>
</comment>
<accession>A0A2T4VXD0</accession>
<protein>
    <submittedName>
        <fullName evidence="1">Uncharacterized protein</fullName>
    </submittedName>
</protein>
<sequence length="116" mass="13125">MLIFLPLMTKMHKFFLRCINKIMLVQIILVQCCIVPLSGCSNIHKNKTLSASNNSIVLSDSEIYASRPKLVVGDKKGDVSNINQENDLKIVVPQETPTNILSNFYLPDPPLEYYEL</sequence>